<evidence type="ECO:0000313" key="1">
    <source>
        <dbReference type="EMBL" id="KAI0090974.1"/>
    </source>
</evidence>
<accession>A0ACB8U9V2</accession>
<gene>
    <name evidence="1" type="ORF">BDY19DRAFT_932756</name>
</gene>
<dbReference type="EMBL" id="MU274906">
    <property type="protein sequence ID" value="KAI0090974.1"/>
    <property type="molecule type" value="Genomic_DNA"/>
</dbReference>
<comment type="caution">
    <text evidence="1">The sequence shown here is derived from an EMBL/GenBank/DDBJ whole genome shotgun (WGS) entry which is preliminary data.</text>
</comment>
<proteinExistence type="predicted"/>
<protein>
    <submittedName>
        <fullName evidence="1">Uncharacterized protein</fullName>
    </submittedName>
</protein>
<evidence type="ECO:0000313" key="2">
    <source>
        <dbReference type="Proteomes" id="UP001055072"/>
    </source>
</evidence>
<organism evidence="1 2">
    <name type="scientific">Irpex rosettiformis</name>
    <dbReference type="NCBI Taxonomy" id="378272"/>
    <lineage>
        <taxon>Eukaryota</taxon>
        <taxon>Fungi</taxon>
        <taxon>Dikarya</taxon>
        <taxon>Basidiomycota</taxon>
        <taxon>Agaricomycotina</taxon>
        <taxon>Agaricomycetes</taxon>
        <taxon>Polyporales</taxon>
        <taxon>Irpicaceae</taxon>
        <taxon>Irpex</taxon>
    </lineage>
</organism>
<keyword evidence="2" id="KW-1185">Reference proteome</keyword>
<sequence>MDATEPIALGQELGWSNVALAFSFILFNALISRTCGLELGNSLIVAAVRCILQLSLVAVILQRVFETDNAWAVAGIAFMLNLMGATEVVVNKAKRRHQHMFLSVLVAMLGSTVPVSIIGARFSMSVLPFWSPSQYVPIVGMLCGSTVSAIVIAVNFILRELHENKDRIETRLAFGATRFEACKPVAVEALRLALTPCINQMSVLGIIAIPGMMTGAILGGSSVTQAARLQTIIIFMISSSTALSSIIITLLTLNTVVDGEHRVRPDRVDHRPHAVWRARDWVSMRLLETGHAIWSKICSFIQKQKRRHGIEEDKGAEMEELLQES</sequence>
<dbReference type="Proteomes" id="UP001055072">
    <property type="component" value="Unassembled WGS sequence"/>
</dbReference>
<reference evidence="1" key="1">
    <citation type="journal article" date="2021" name="Environ. Microbiol.">
        <title>Gene family expansions and transcriptome signatures uncover fungal adaptations to wood decay.</title>
        <authorList>
            <person name="Hage H."/>
            <person name="Miyauchi S."/>
            <person name="Viragh M."/>
            <person name="Drula E."/>
            <person name="Min B."/>
            <person name="Chaduli D."/>
            <person name="Navarro D."/>
            <person name="Favel A."/>
            <person name="Norest M."/>
            <person name="Lesage-Meessen L."/>
            <person name="Balint B."/>
            <person name="Merenyi Z."/>
            <person name="de Eugenio L."/>
            <person name="Morin E."/>
            <person name="Martinez A.T."/>
            <person name="Baldrian P."/>
            <person name="Stursova M."/>
            <person name="Martinez M.J."/>
            <person name="Novotny C."/>
            <person name="Magnuson J.K."/>
            <person name="Spatafora J.W."/>
            <person name="Maurice S."/>
            <person name="Pangilinan J."/>
            <person name="Andreopoulos W."/>
            <person name="LaButti K."/>
            <person name="Hundley H."/>
            <person name="Na H."/>
            <person name="Kuo A."/>
            <person name="Barry K."/>
            <person name="Lipzen A."/>
            <person name="Henrissat B."/>
            <person name="Riley R."/>
            <person name="Ahrendt S."/>
            <person name="Nagy L.G."/>
            <person name="Grigoriev I.V."/>
            <person name="Martin F."/>
            <person name="Rosso M.N."/>
        </authorList>
    </citation>
    <scope>NUCLEOTIDE SEQUENCE</scope>
    <source>
        <strain evidence="1">CBS 384.51</strain>
    </source>
</reference>
<name>A0ACB8U9V2_9APHY</name>